<gene>
    <name evidence="1" type="ORF">ACEZDG_14755</name>
</gene>
<dbReference type="EMBL" id="JBHEZX010000005">
    <property type="protein sequence ID" value="MFC1410525.1"/>
    <property type="molecule type" value="Genomic_DNA"/>
</dbReference>
<keyword evidence="2" id="KW-1185">Reference proteome</keyword>
<evidence type="ECO:0000313" key="1">
    <source>
        <dbReference type="EMBL" id="MFC1410525.1"/>
    </source>
</evidence>
<proteinExistence type="predicted"/>
<evidence type="ECO:0000313" key="2">
    <source>
        <dbReference type="Proteomes" id="UP001592582"/>
    </source>
</evidence>
<sequence length="144" mass="15497">MPVEQLSPVEWLSQADPTPEHAYNWWVQHPDEIAMIPAGVLFDAVKVRLALGDRMRAALGASSGPVFSDADNGTTYFLVPPGTAAVWPADKEAACLGAEAWLWVPVPSRIQRTHSYWDTPPDGSGALHDPQALLDALATIRGAS</sequence>
<dbReference type="RefSeq" id="WP_380508319.1">
    <property type="nucleotide sequence ID" value="NZ_JBHEZX010000005.1"/>
</dbReference>
<reference evidence="1 2" key="1">
    <citation type="submission" date="2024-09" db="EMBL/GenBank/DDBJ databases">
        <authorList>
            <person name="Lee S.D."/>
        </authorList>
    </citation>
    <scope>NUCLEOTIDE SEQUENCE [LARGE SCALE GENOMIC DNA]</scope>
    <source>
        <strain evidence="1 2">N1-1</strain>
    </source>
</reference>
<protein>
    <recommendedName>
        <fullName evidence="3">DNA primase/polymerase bifunctional N-terminal domain-containing protein</fullName>
    </recommendedName>
</protein>
<name>A0ABV6V9Y7_9ACTN</name>
<accession>A0ABV6V9Y7</accession>
<dbReference type="Proteomes" id="UP001592582">
    <property type="component" value="Unassembled WGS sequence"/>
</dbReference>
<evidence type="ECO:0008006" key="3">
    <source>
        <dbReference type="Google" id="ProtNLM"/>
    </source>
</evidence>
<comment type="caution">
    <text evidence="1">The sequence shown here is derived from an EMBL/GenBank/DDBJ whole genome shotgun (WGS) entry which is preliminary data.</text>
</comment>
<organism evidence="1 2">
    <name type="scientific">Streptacidiphilus alkalitolerans</name>
    <dbReference type="NCBI Taxonomy" id="3342712"/>
    <lineage>
        <taxon>Bacteria</taxon>
        <taxon>Bacillati</taxon>
        <taxon>Actinomycetota</taxon>
        <taxon>Actinomycetes</taxon>
        <taxon>Kitasatosporales</taxon>
        <taxon>Streptomycetaceae</taxon>
        <taxon>Streptacidiphilus</taxon>
    </lineage>
</organism>